<dbReference type="InterPro" id="IPR000863">
    <property type="entry name" value="Sulfotransferase_dom"/>
</dbReference>
<comment type="similarity">
    <text evidence="1 3">Belongs to the sulfotransferase 1 family.</text>
</comment>
<protein>
    <recommendedName>
        <fullName evidence="3">Sulfotransferase</fullName>
        <ecNumber evidence="3">2.8.2.-</ecNumber>
    </recommendedName>
</protein>
<dbReference type="SUPFAM" id="SSF52540">
    <property type="entry name" value="P-loop containing nucleoside triphosphate hydrolases"/>
    <property type="match status" value="1"/>
</dbReference>
<dbReference type="Proteomes" id="UP000006038">
    <property type="component" value="Chromosome 6"/>
</dbReference>
<dbReference type="Gramene" id="OB06G18880.1">
    <property type="protein sequence ID" value="OB06G18880.1"/>
    <property type="gene ID" value="OB06G18880"/>
</dbReference>
<organism evidence="6">
    <name type="scientific">Oryza brachyantha</name>
    <name type="common">malo sina</name>
    <dbReference type="NCBI Taxonomy" id="4533"/>
    <lineage>
        <taxon>Eukaryota</taxon>
        <taxon>Viridiplantae</taxon>
        <taxon>Streptophyta</taxon>
        <taxon>Embryophyta</taxon>
        <taxon>Tracheophyta</taxon>
        <taxon>Spermatophyta</taxon>
        <taxon>Magnoliopsida</taxon>
        <taxon>Liliopsida</taxon>
        <taxon>Poales</taxon>
        <taxon>Poaceae</taxon>
        <taxon>BOP clade</taxon>
        <taxon>Oryzoideae</taxon>
        <taxon>Oryzeae</taxon>
        <taxon>Oryzinae</taxon>
        <taxon>Oryza</taxon>
    </lineage>
</organism>
<dbReference type="HOGENOM" id="CLU_027239_0_1_1"/>
<proteinExistence type="inferred from homology"/>
<feature type="domain" description="Sulfotransferase" evidence="5">
    <location>
        <begin position="120"/>
        <end position="336"/>
    </location>
</feature>
<sequence>MATSGGEPSAPVGPVPFADVDGEQLVPERRAQPEAGLGDDLADDMVSSLPSKMEVSLPMRLRLYRGFWLAEIHIATMARRASPPASPDHPLRRLNPHDCVPRAHPPDAGAGAGHPLRRLNPHQCVPFLEGLFARGQQAKLDALPSPRLMNTHMPLAMLPSAGGGGGGCRVVYICREPKDMAVSMCHYTRRVMPRVSFAETFESYCDGAKIYGPFWDHILGYWRASSATPDTVLFLRYEELLRDPAGNVRKLAQFVGLPFSEAEEEAGMVGAIVALCSLDNMRGFEANRTGYVDAQRRIPRETLFRKGVAGDWVHHMTPEMARRLDDIVADKFGGTGLAFK</sequence>
<dbReference type="OMA" id="IHIATMA"/>
<evidence type="ECO:0000256" key="4">
    <source>
        <dbReference type="SAM" id="MobiDB-lite"/>
    </source>
</evidence>
<evidence type="ECO:0000256" key="1">
    <source>
        <dbReference type="ARBA" id="ARBA00005771"/>
    </source>
</evidence>
<name>J3MCZ4_ORYBR</name>
<dbReference type="KEGG" id="obr:102719875"/>
<reference evidence="6" key="2">
    <citation type="submission" date="2013-04" db="UniProtKB">
        <authorList>
            <consortium name="EnsemblPlants"/>
        </authorList>
    </citation>
    <scope>IDENTIFICATION</scope>
</reference>
<keyword evidence="2 3" id="KW-0808">Transferase</keyword>
<dbReference type="eggNOG" id="KOG1584">
    <property type="taxonomic scope" value="Eukaryota"/>
</dbReference>
<dbReference type="GO" id="GO:0008146">
    <property type="term" value="F:sulfotransferase activity"/>
    <property type="evidence" value="ECO:0007669"/>
    <property type="project" value="InterPro"/>
</dbReference>
<dbReference type="Pfam" id="PF00685">
    <property type="entry name" value="Sulfotransfer_1"/>
    <property type="match status" value="1"/>
</dbReference>
<dbReference type="EC" id="2.8.2.-" evidence="3"/>
<feature type="region of interest" description="Disordered" evidence="4">
    <location>
        <begin position="1"/>
        <end position="43"/>
    </location>
</feature>
<accession>J3MCZ4</accession>
<evidence type="ECO:0000313" key="6">
    <source>
        <dbReference type="EnsemblPlants" id="OB06G18880.1"/>
    </source>
</evidence>
<dbReference type="EnsemblPlants" id="OB06G18880.1">
    <property type="protein sequence ID" value="OB06G18880.1"/>
    <property type="gene ID" value="OB06G18880"/>
</dbReference>
<evidence type="ECO:0000256" key="2">
    <source>
        <dbReference type="ARBA" id="ARBA00022679"/>
    </source>
</evidence>
<evidence type="ECO:0000256" key="3">
    <source>
        <dbReference type="RuleBase" id="RU361155"/>
    </source>
</evidence>
<dbReference type="InterPro" id="IPR027417">
    <property type="entry name" value="P-loop_NTPase"/>
</dbReference>
<dbReference type="OrthoDB" id="205623at2759"/>
<keyword evidence="7" id="KW-1185">Reference proteome</keyword>
<evidence type="ECO:0000259" key="5">
    <source>
        <dbReference type="Pfam" id="PF00685"/>
    </source>
</evidence>
<dbReference type="AlphaFoldDB" id="J3MCZ4"/>
<evidence type="ECO:0000313" key="7">
    <source>
        <dbReference type="Proteomes" id="UP000006038"/>
    </source>
</evidence>
<dbReference type="Gene3D" id="3.40.50.300">
    <property type="entry name" value="P-loop containing nucleotide triphosphate hydrolases"/>
    <property type="match status" value="1"/>
</dbReference>
<dbReference type="PANTHER" id="PTHR11783">
    <property type="entry name" value="SULFOTRANSFERASE SULT"/>
    <property type="match status" value="1"/>
</dbReference>
<reference evidence="6" key="1">
    <citation type="journal article" date="2013" name="Nat. Commun.">
        <title>Whole-genome sequencing of Oryza brachyantha reveals mechanisms underlying Oryza genome evolution.</title>
        <authorList>
            <person name="Chen J."/>
            <person name="Huang Q."/>
            <person name="Gao D."/>
            <person name="Wang J."/>
            <person name="Lang Y."/>
            <person name="Liu T."/>
            <person name="Li B."/>
            <person name="Bai Z."/>
            <person name="Luis Goicoechea J."/>
            <person name="Liang C."/>
            <person name="Chen C."/>
            <person name="Zhang W."/>
            <person name="Sun S."/>
            <person name="Liao Y."/>
            <person name="Zhang X."/>
            <person name="Yang L."/>
            <person name="Song C."/>
            <person name="Wang M."/>
            <person name="Shi J."/>
            <person name="Liu G."/>
            <person name="Liu J."/>
            <person name="Zhou H."/>
            <person name="Zhou W."/>
            <person name="Yu Q."/>
            <person name="An N."/>
            <person name="Chen Y."/>
            <person name="Cai Q."/>
            <person name="Wang B."/>
            <person name="Liu B."/>
            <person name="Min J."/>
            <person name="Huang Y."/>
            <person name="Wu H."/>
            <person name="Li Z."/>
            <person name="Zhang Y."/>
            <person name="Yin Y."/>
            <person name="Song W."/>
            <person name="Jiang J."/>
            <person name="Jackson S.A."/>
            <person name="Wing R.A."/>
            <person name="Wang J."/>
            <person name="Chen M."/>
        </authorList>
    </citation>
    <scope>NUCLEOTIDE SEQUENCE [LARGE SCALE GENOMIC DNA]</scope>
    <source>
        <strain evidence="6">cv. IRGC 101232</strain>
    </source>
</reference>
<dbReference type="GeneID" id="102719875"/>